<dbReference type="GO" id="GO:0016989">
    <property type="term" value="F:sigma factor antagonist activity"/>
    <property type="evidence" value="ECO:0007669"/>
    <property type="project" value="TreeGrafter"/>
</dbReference>
<evidence type="ECO:0000259" key="3">
    <source>
        <dbReference type="Pfam" id="PF16344"/>
    </source>
</evidence>
<dbReference type="OrthoDB" id="7339213at2"/>
<protein>
    <submittedName>
        <fullName evidence="4">FecR family protein</fullName>
    </submittedName>
</protein>
<evidence type="ECO:0000313" key="4">
    <source>
        <dbReference type="EMBL" id="QEO17948.1"/>
    </source>
</evidence>
<evidence type="ECO:0000313" key="5">
    <source>
        <dbReference type="Proteomes" id="UP000324536"/>
    </source>
</evidence>
<dbReference type="PANTHER" id="PTHR30273:SF2">
    <property type="entry name" value="PROTEIN FECR"/>
    <property type="match status" value="1"/>
</dbReference>
<feature type="domain" description="Protein FecR C-terminal" evidence="3">
    <location>
        <begin position="287"/>
        <end position="351"/>
    </location>
</feature>
<evidence type="ECO:0000259" key="2">
    <source>
        <dbReference type="Pfam" id="PF16220"/>
    </source>
</evidence>
<dbReference type="Gene3D" id="2.60.120.1440">
    <property type="match status" value="1"/>
</dbReference>
<keyword evidence="5" id="KW-1185">Reference proteome</keyword>
<dbReference type="InterPro" id="IPR032623">
    <property type="entry name" value="FecR_N"/>
</dbReference>
<dbReference type="KEGG" id="acek:FLP30_09540"/>
<gene>
    <name evidence="4" type="ORF">FLP30_09540</name>
</gene>
<dbReference type="InterPro" id="IPR032508">
    <property type="entry name" value="FecR_C"/>
</dbReference>
<dbReference type="Gene3D" id="3.55.50.30">
    <property type="match status" value="1"/>
</dbReference>
<evidence type="ECO:0000259" key="1">
    <source>
        <dbReference type="Pfam" id="PF04773"/>
    </source>
</evidence>
<dbReference type="EMBL" id="CP043506">
    <property type="protein sequence ID" value="QEO17948.1"/>
    <property type="molecule type" value="Genomic_DNA"/>
</dbReference>
<dbReference type="PIRSF" id="PIRSF018266">
    <property type="entry name" value="FecR"/>
    <property type="match status" value="1"/>
</dbReference>
<feature type="domain" description="FecR N-terminal" evidence="2">
    <location>
        <begin position="45"/>
        <end position="86"/>
    </location>
</feature>
<dbReference type="InterPro" id="IPR012373">
    <property type="entry name" value="Ferrdict_sens_TM"/>
</dbReference>
<reference evidence="4 5" key="1">
    <citation type="submission" date="2019-09" db="EMBL/GenBank/DDBJ databases">
        <title>Genome sequencing of strain KACC 21233.</title>
        <authorList>
            <person name="Heo J."/>
            <person name="Kim S.-J."/>
            <person name="Kim J.-S."/>
            <person name="Hong S.-B."/>
            <person name="Kwon S.-W."/>
        </authorList>
    </citation>
    <scope>NUCLEOTIDE SEQUENCE [LARGE SCALE GENOMIC DNA]</scope>
    <source>
        <strain evidence="4 5">KACC 21233</strain>
    </source>
</reference>
<dbReference type="PANTHER" id="PTHR30273">
    <property type="entry name" value="PERIPLASMIC SIGNAL SENSOR AND SIGMA FACTOR ACTIVATOR FECR-RELATED"/>
    <property type="match status" value="1"/>
</dbReference>
<dbReference type="Pfam" id="PF16344">
    <property type="entry name" value="FecR_C"/>
    <property type="match status" value="1"/>
</dbReference>
<dbReference type="Pfam" id="PF16220">
    <property type="entry name" value="DUF4880"/>
    <property type="match status" value="1"/>
</dbReference>
<organism evidence="4 5">
    <name type="scientific">Acetobacter vaccinii</name>
    <dbReference type="NCBI Taxonomy" id="2592655"/>
    <lineage>
        <taxon>Bacteria</taxon>
        <taxon>Pseudomonadati</taxon>
        <taxon>Pseudomonadota</taxon>
        <taxon>Alphaproteobacteria</taxon>
        <taxon>Acetobacterales</taxon>
        <taxon>Acetobacteraceae</taxon>
        <taxon>Acetobacter</taxon>
    </lineage>
</organism>
<sequence>MHSPIVWHGLKKLVCLDHPRFYSPQAFCLFLKVFSMSDPFSDSDDEASRWVIQQDMGPLSGDDEREFLAWLQHDVAHQEAYLRAQKTWAAMSAPSITQALAQHTSAVAVIPKRRRRFGKARNGWAVAIAACLALGMYVGEPPVLLWWQASETSRVGEIRTVTLADGSQVQLDSDSAIAVHYTDKKREVRLLKGQAAFTVTPDREHPFVVTAENGDTTALGTRFIIKRNAALTDVTVTEHSVRVQAQGHNALSEVIVHEGESTTYGPQGVFAAHEVDVDTQAAWTRGRLVFVDQPLKTVINELARYHRGYITLINAEVGKLRVSGSFDATDPLAALDTLEHSIGLHITKVTNALIFIRK</sequence>
<accession>A0A5C1YQU5</accession>
<dbReference type="Proteomes" id="UP000324536">
    <property type="component" value="Chromosome"/>
</dbReference>
<dbReference type="AlphaFoldDB" id="A0A5C1YQU5"/>
<proteinExistence type="predicted"/>
<feature type="domain" description="FecR protein" evidence="1">
    <location>
        <begin position="153"/>
        <end position="241"/>
    </location>
</feature>
<dbReference type="Pfam" id="PF04773">
    <property type="entry name" value="FecR"/>
    <property type="match status" value="1"/>
</dbReference>
<dbReference type="InterPro" id="IPR006860">
    <property type="entry name" value="FecR"/>
</dbReference>
<name>A0A5C1YQU5_9PROT</name>